<dbReference type="InterPro" id="IPR050611">
    <property type="entry name" value="ABCF"/>
</dbReference>
<dbReference type="Pfam" id="PF00005">
    <property type="entry name" value="ABC_tran"/>
    <property type="match status" value="2"/>
</dbReference>
<name>A0A4Y8TVH9_9MICC</name>
<accession>A0A4Y8TVH9</accession>
<proteinExistence type="predicted"/>
<dbReference type="Proteomes" id="UP000297638">
    <property type="component" value="Unassembled WGS sequence"/>
</dbReference>
<keyword evidence="4" id="KW-0175">Coiled coil</keyword>
<dbReference type="InterPro" id="IPR003439">
    <property type="entry name" value="ABC_transporter-like_ATP-bd"/>
</dbReference>
<evidence type="ECO:0000256" key="4">
    <source>
        <dbReference type="SAM" id="Coils"/>
    </source>
</evidence>
<dbReference type="EMBL" id="SPDS01000001">
    <property type="protein sequence ID" value="TFH55554.1"/>
    <property type="molecule type" value="Genomic_DNA"/>
</dbReference>
<evidence type="ECO:0000256" key="3">
    <source>
        <dbReference type="ARBA" id="ARBA00022840"/>
    </source>
</evidence>
<evidence type="ECO:0000313" key="6">
    <source>
        <dbReference type="EMBL" id="TFH55554.1"/>
    </source>
</evidence>
<evidence type="ECO:0000256" key="2">
    <source>
        <dbReference type="ARBA" id="ARBA00022741"/>
    </source>
</evidence>
<dbReference type="Gene3D" id="3.40.50.300">
    <property type="entry name" value="P-loop containing nucleotide triphosphate hydrolases"/>
    <property type="match status" value="2"/>
</dbReference>
<dbReference type="SMART" id="SM00382">
    <property type="entry name" value="AAA"/>
    <property type="match status" value="2"/>
</dbReference>
<dbReference type="GO" id="GO:0016887">
    <property type="term" value="F:ATP hydrolysis activity"/>
    <property type="evidence" value="ECO:0007669"/>
    <property type="project" value="InterPro"/>
</dbReference>
<evidence type="ECO:0000313" key="7">
    <source>
        <dbReference type="Proteomes" id="UP000297638"/>
    </source>
</evidence>
<feature type="coiled-coil region" evidence="4">
    <location>
        <begin position="228"/>
        <end position="269"/>
    </location>
</feature>
<dbReference type="PROSITE" id="PS50893">
    <property type="entry name" value="ABC_TRANSPORTER_2"/>
    <property type="match status" value="1"/>
</dbReference>
<feature type="coiled-coil region" evidence="4">
    <location>
        <begin position="299"/>
        <end position="326"/>
    </location>
</feature>
<feature type="domain" description="ABC transporter" evidence="5">
    <location>
        <begin position="7"/>
        <end position="239"/>
    </location>
</feature>
<dbReference type="SUPFAM" id="SSF52540">
    <property type="entry name" value="P-loop containing nucleoside triphosphate hydrolases"/>
    <property type="match status" value="2"/>
</dbReference>
<keyword evidence="1" id="KW-0677">Repeat</keyword>
<gene>
    <name evidence="6" type="ORF">EXY26_00180</name>
</gene>
<evidence type="ECO:0000259" key="5">
    <source>
        <dbReference type="PROSITE" id="PS50893"/>
    </source>
</evidence>
<dbReference type="FunFam" id="3.40.50.300:FF:001320">
    <property type="entry name" value="Heme ABC transporter ATP-binding protein"/>
    <property type="match status" value="1"/>
</dbReference>
<dbReference type="GO" id="GO:0005524">
    <property type="term" value="F:ATP binding"/>
    <property type="evidence" value="ECO:0007669"/>
    <property type="project" value="UniProtKB-KW"/>
</dbReference>
<dbReference type="RefSeq" id="WP_134778931.1">
    <property type="nucleotide sequence ID" value="NZ_SPDS01000001.1"/>
</dbReference>
<keyword evidence="2" id="KW-0547">Nucleotide-binding</keyword>
<evidence type="ECO:0000256" key="1">
    <source>
        <dbReference type="ARBA" id="ARBA00022737"/>
    </source>
</evidence>
<dbReference type="AlphaFoldDB" id="A0A4Y8TVH9"/>
<protein>
    <submittedName>
        <fullName evidence="6">ABC-F family ATP-binding cassette domain-containing protein</fullName>
    </submittedName>
</protein>
<dbReference type="PANTHER" id="PTHR19211:SF6">
    <property type="entry name" value="BLL7188 PROTEIN"/>
    <property type="match status" value="1"/>
</dbReference>
<dbReference type="InterPro" id="IPR003593">
    <property type="entry name" value="AAA+_ATPase"/>
</dbReference>
<organism evidence="6 7">
    <name type="scientific">Glutamicibacter arilaitensis</name>
    <dbReference type="NCBI Taxonomy" id="256701"/>
    <lineage>
        <taxon>Bacteria</taxon>
        <taxon>Bacillati</taxon>
        <taxon>Actinomycetota</taxon>
        <taxon>Actinomycetes</taxon>
        <taxon>Micrococcales</taxon>
        <taxon>Micrococcaceae</taxon>
        <taxon>Glutamicibacter</taxon>
    </lineage>
</organism>
<keyword evidence="3 6" id="KW-0067">ATP-binding</keyword>
<dbReference type="InterPro" id="IPR027417">
    <property type="entry name" value="P-loop_NTPase"/>
</dbReference>
<reference evidence="6 7" key="1">
    <citation type="submission" date="2019-03" db="EMBL/GenBank/DDBJ databases">
        <title>Glutamicibacter sp. LJH19 genome.</title>
        <authorList>
            <person name="Sinai Borker S."/>
            <person name="Kumar R."/>
        </authorList>
    </citation>
    <scope>NUCLEOTIDE SEQUENCE [LARGE SCALE GENOMIC DNA]</scope>
    <source>
        <strain evidence="6 7">LJH19</strain>
    </source>
</reference>
<comment type="caution">
    <text evidence="6">The sequence shown here is derived from an EMBL/GenBank/DDBJ whole genome shotgun (WGS) entry which is preliminary data.</text>
</comment>
<dbReference type="PANTHER" id="PTHR19211">
    <property type="entry name" value="ATP-BINDING TRANSPORT PROTEIN-RELATED"/>
    <property type="match status" value="1"/>
</dbReference>
<sequence>MSLTPPITLNNLSFSWPTGESALANLDGTFPSGLTGLIGANGSGKSTLLKLIAGQLRPTSGTAETNAPLSYLPQTLALEQDATVAQLLGVHRVLAALEAIESGSVDPADFDAVGASWDAEARVRAELAPLGFDGLDLGRKAATLSGGEAMLLAVLGLRIADSPITLLDEPTNNLDRPARELLYDLVRAWKGTLVVVSHDIELLELMEHTVELYGGKLSVFGGPYSSYREQLETEHQAAEQAARTAQASLKVEKRQRAEAETKLARAKRKGRATQLSGGMPKILANHLRQKSEANAGKMRSNLDGKVDSAQARLDDADRRVRQAEHINIELPDPRLPSGKQVAALGAEDHQFIIQGAERVSLVGPNGSGKTRLLQQMLSGEAPGPGPGGTLFVDRVGYLPQRLDGLDGALSAIQNVALVAPAATANDVRNMLARLLLRGASADRPVAALSGGERFRVHLSTLLLAEPAAQLLILDEPTNNLDMDSVRQLSEALGAYKGALLVVSHDQHFLSQLDLDYLLELDAQGTLAKSYPNPVC</sequence>